<name>A0A8D5FKN3_9BACT</name>
<protein>
    <submittedName>
        <fullName evidence="2">Glyoxalase</fullName>
    </submittedName>
</protein>
<accession>A0A8D5FKN3</accession>
<dbReference type="KEGG" id="dbk:DGMP_38260"/>
<dbReference type="EMBL" id="AP024086">
    <property type="protein sequence ID" value="BCL63133.1"/>
    <property type="molecule type" value="Genomic_DNA"/>
</dbReference>
<gene>
    <name evidence="2" type="ORF">DGMP_38260</name>
</gene>
<sequence>MTNLDHLVIGASTVKEGVSYIKSVLNVDIPPGGKHSQMGTENHVMKLGNNTFLEVIAIDYGAVPPPFPRWFGLDDPFVREELKRSPRLLTWVINTDNLSAIRQKSKLELGNPVKLSRGDLEWSFSTPEDGHLLAGGMVPYVIQWHNRQSHPSERMEDKHCRLVNLEIHHPSPVWLKSILSSMEALSHVTIKPLPTESTPFLLGRILTPQGIVTLQSNHLIKY</sequence>
<organism evidence="2 3">
    <name type="scientific">Desulfomarina profundi</name>
    <dbReference type="NCBI Taxonomy" id="2772557"/>
    <lineage>
        <taxon>Bacteria</taxon>
        <taxon>Pseudomonadati</taxon>
        <taxon>Thermodesulfobacteriota</taxon>
        <taxon>Desulfobulbia</taxon>
        <taxon>Desulfobulbales</taxon>
        <taxon>Desulfobulbaceae</taxon>
        <taxon>Desulfomarina</taxon>
    </lineage>
</organism>
<dbReference type="Proteomes" id="UP000826725">
    <property type="component" value="Chromosome"/>
</dbReference>
<proteinExistence type="predicted"/>
<keyword evidence="3" id="KW-1185">Reference proteome</keyword>
<evidence type="ECO:0000313" key="2">
    <source>
        <dbReference type="EMBL" id="BCL63133.1"/>
    </source>
</evidence>
<evidence type="ECO:0000313" key="3">
    <source>
        <dbReference type="Proteomes" id="UP000826725"/>
    </source>
</evidence>
<dbReference type="AlphaFoldDB" id="A0A8D5FKN3"/>
<dbReference type="Pfam" id="PF13468">
    <property type="entry name" value="Glyoxalase_3"/>
    <property type="match status" value="1"/>
</dbReference>
<evidence type="ECO:0000259" key="1">
    <source>
        <dbReference type="Pfam" id="PF13468"/>
    </source>
</evidence>
<reference evidence="2" key="1">
    <citation type="submission" date="2020-09" db="EMBL/GenBank/DDBJ databases">
        <title>Desulfogranum mesoprofundum gen. nov., sp. nov., a novel mesophilic, sulfate-reducing chemolithoautotroph isolated from a deep-sea hydrothermal vent chimney in the Suiyo Seamount.</title>
        <authorList>
            <person name="Hashimoto Y."/>
            <person name="Nakagawa S."/>
        </authorList>
    </citation>
    <scope>NUCLEOTIDE SEQUENCE</scope>
    <source>
        <strain evidence="2">KT2</strain>
    </source>
</reference>
<dbReference type="RefSeq" id="WP_228855418.1">
    <property type="nucleotide sequence ID" value="NZ_AP024086.1"/>
</dbReference>
<dbReference type="InterPro" id="IPR025870">
    <property type="entry name" value="Glyoxalase-like_dom"/>
</dbReference>
<feature type="domain" description="Glyoxalase-like" evidence="1">
    <location>
        <begin position="4"/>
        <end position="175"/>
    </location>
</feature>